<evidence type="ECO:0000313" key="1">
    <source>
        <dbReference type="EMBL" id="KAF0904727.1"/>
    </source>
</evidence>
<comment type="caution">
    <text evidence="1">The sequence shown here is derived from an EMBL/GenBank/DDBJ whole genome shotgun (WGS) entry which is preliminary data.</text>
</comment>
<sequence>MKEGGRGIQLEAVLVVKEEEEEGIEDGIMWPLWTLPLVRREACWRWDWVGCGTDGGGCLSVGAQRTMAVQMGRKICKKNQAWCSTMRHHHTPA</sequence>
<name>A0A6G1CX93_9ORYZ</name>
<reference evidence="1 2" key="1">
    <citation type="submission" date="2019-11" db="EMBL/GenBank/DDBJ databases">
        <title>Whole genome sequence of Oryza granulata.</title>
        <authorList>
            <person name="Li W."/>
        </authorList>
    </citation>
    <scope>NUCLEOTIDE SEQUENCE [LARGE SCALE GENOMIC DNA]</scope>
    <source>
        <strain evidence="2">cv. Menghai</strain>
        <tissue evidence="1">Leaf</tissue>
    </source>
</reference>
<dbReference type="Proteomes" id="UP000479710">
    <property type="component" value="Unassembled WGS sequence"/>
</dbReference>
<proteinExistence type="predicted"/>
<dbReference type="EMBL" id="SPHZ02000008">
    <property type="protein sequence ID" value="KAF0904727.1"/>
    <property type="molecule type" value="Genomic_DNA"/>
</dbReference>
<gene>
    <name evidence="1" type="ORF">E2562_036392</name>
</gene>
<evidence type="ECO:0000313" key="2">
    <source>
        <dbReference type="Proteomes" id="UP000479710"/>
    </source>
</evidence>
<dbReference type="AlphaFoldDB" id="A0A6G1CX93"/>
<keyword evidence="2" id="KW-1185">Reference proteome</keyword>
<organism evidence="1 2">
    <name type="scientific">Oryza meyeriana var. granulata</name>
    <dbReference type="NCBI Taxonomy" id="110450"/>
    <lineage>
        <taxon>Eukaryota</taxon>
        <taxon>Viridiplantae</taxon>
        <taxon>Streptophyta</taxon>
        <taxon>Embryophyta</taxon>
        <taxon>Tracheophyta</taxon>
        <taxon>Spermatophyta</taxon>
        <taxon>Magnoliopsida</taxon>
        <taxon>Liliopsida</taxon>
        <taxon>Poales</taxon>
        <taxon>Poaceae</taxon>
        <taxon>BOP clade</taxon>
        <taxon>Oryzoideae</taxon>
        <taxon>Oryzeae</taxon>
        <taxon>Oryzinae</taxon>
        <taxon>Oryza</taxon>
        <taxon>Oryza meyeriana</taxon>
    </lineage>
</organism>
<protein>
    <submittedName>
        <fullName evidence="1">Uncharacterized protein</fullName>
    </submittedName>
</protein>
<accession>A0A6G1CX93</accession>